<sequence>MVSFYNQVDVRGSVPTWIVNKATMKQPMSLVPALASIKNYTFKPAPAKEVVESAKTEKKPLEENAGESQTCKATPEGASAKPKSDQKVPKEAEGVSPSVNAEPDETALSDEGQRMMKLGLAAQAALLAFENDKSFKSKGKSGPVELSVR</sequence>
<evidence type="ECO:0000313" key="3">
    <source>
        <dbReference type="Proteomes" id="UP000574390"/>
    </source>
</evidence>
<dbReference type="EMBL" id="JABANM010007164">
    <property type="protein sequence ID" value="KAF4744723.1"/>
    <property type="molecule type" value="Genomic_DNA"/>
</dbReference>
<evidence type="ECO:0000256" key="1">
    <source>
        <dbReference type="SAM" id="MobiDB-lite"/>
    </source>
</evidence>
<proteinExistence type="predicted"/>
<reference evidence="2 3" key="1">
    <citation type="submission" date="2020-04" db="EMBL/GenBank/DDBJ databases">
        <title>Perkinsus olseni comparative genomics.</title>
        <authorList>
            <person name="Bogema D.R."/>
        </authorList>
    </citation>
    <scope>NUCLEOTIDE SEQUENCE [LARGE SCALE GENOMIC DNA]</scope>
    <source>
        <strain evidence="2">ATCC PRA-205</strain>
    </source>
</reference>
<dbReference type="Proteomes" id="UP000574390">
    <property type="component" value="Unassembled WGS sequence"/>
</dbReference>
<feature type="region of interest" description="Disordered" evidence="1">
    <location>
        <begin position="47"/>
        <end position="113"/>
    </location>
</feature>
<feature type="compositionally biased region" description="Basic and acidic residues" evidence="1">
    <location>
        <begin position="49"/>
        <end position="62"/>
    </location>
</feature>
<evidence type="ECO:0008006" key="4">
    <source>
        <dbReference type="Google" id="ProtNLM"/>
    </source>
</evidence>
<feature type="compositionally biased region" description="Basic and acidic residues" evidence="1">
    <location>
        <begin position="82"/>
        <end position="93"/>
    </location>
</feature>
<dbReference type="SUPFAM" id="SSF55961">
    <property type="entry name" value="Bet v1-like"/>
    <property type="match status" value="1"/>
</dbReference>
<evidence type="ECO:0000313" key="2">
    <source>
        <dbReference type="EMBL" id="KAF4744723.1"/>
    </source>
</evidence>
<protein>
    <recommendedName>
        <fullName evidence="4">START domain-containing protein</fullName>
    </recommendedName>
</protein>
<organism evidence="2 3">
    <name type="scientific">Perkinsus olseni</name>
    <name type="common">Perkinsus atlanticus</name>
    <dbReference type="NCBI Taxonomy" id="32597"/>
    <lineage>
        <taxon>Eukaryota</taxon>
        <taxon>Sar</taxon>
        <taxon>Alveolata</taxon>
        <taxon>Perkinsozoa</taxon>
        <taxon>Perkinsea</taxon>
        <taxon>Perkinsida</taxon>
        <taxon>Perkinsidae</taxon>
        <taxon>Perkinsus</taxon>
    </lineage>
</organism>
<comment type="caution">
    <text evidence="2">The sequence shown here is derived from an EMBL/GenBank/DDBJ whole genome shotgun (WGS) entry which is preliminary data.</text>
</comment>
<accession>A0A7J6THP8</accession>
<feature type="non-terminal residue" evidence="2">
    <location>
        <position position="1"/>
    </location>
</feature>
<dbReference type="AlphaFoldDB" id="A0A7J6THP8"/>
<gene>
    <name evidence="2" type="ORF">FOZ62_020543</name>
</gene>
<name>A0A7J6THP8_PEROL</name>